<keyword evidence="2" id="KW-1185">Reference proteome</keyword>
<proteinExistence type="predicted"/>
<dbReference type="InterPro" id="IPR011738">
    <property type="entry name" value="Phage_CHP"/>
</dbReference>
<name>A0ABU4W535_9HYPH</name>
<dbReference type="NCBIfam" id="TIGR01560">
    <property type="entry name" value="put_DNA_pack"/>
    <property type="match status" value="1"/>
</dbReference>
<comment type="caution">
    <text evidence="1">The sequence shown here is derived from an EMBL/GenBank/DDBJ whole genome shotgun (WGS) entry which is preliminary data.</text>
</comment>
<dbReference type="Pfam" id="PF05135">
    <property type="entry name" value="Phage_connect_1"/>
    <property type="match status" value="1"/>
</dbReference>
<dbReference type="RefSeq" id="WP_320188921.1">
    <property type="nucleotide sequence ID" value="NZ_CP192772.1"/>
</dbReference>
<evidence type="ECO:0000313" key="1">
    <source>
        <dbReference type="EMBL" id="MDX8332898.1"/>
    </source>
</evidence>
<dbReference type="InterPro" id="IPR006450">
    <property type="entry name" value="Phage_HK97_gp6-like"/>
</dbReference>
<dbReference type="Proteomes" id="UP001277561">
    <property type="component" value="Unassembled WGS sequence"/>
</dbReference>
<evidence type="ECO:0000313" key="2">
    <source>
        <dbReference type="Proteomes" id="UP001277561"/>
    </source>
</evidence>
<accession>A0ABU4W535</accession>
<protein>
    <submittedName>
        <fullName evidence="1">Head-tail connector protein</fullName>
    </submittedName>
</protein>
<organism evidence="1 2">
    <name type="scientific">Agrobacterium rosae</name>
    <dbReference type="NCBI Taxonomy" id="1972867"/>
    <lineage>
        <taxon>Bacteria</taxon>
        <taxon>Pseudomonadati</taxon>
        <taxon>Pseudomonadota</taxon>
        <taxon>Alphaproteobacteria</taxon>
        <taxon>Hyphomicrobiales</taxon>
        <taxon>Rhizobiaceae</taxon>
        <taxon>Rhizobium/Agrobacterium group</taxon>
        <taxon>Agrobacterium</taxon>
    </lineage>
</organism>
<dbReference type="InterPro" id="IPR021146">
    <property type="entry name" value="Phage_gp6-like_head-tail"/>
</dbReference>
<dbReference type="EMBL" id="JAVRAD010000026">
    <property type="protein sequence ID" value="MDX8332898.1"/>
    <property type="molecule type" value="Genomic_DNA"/>
</dbReference>
<dbReference type="CDD" id="cd08054">
    <property type="entry name" value="gp6"/>
    <property type="match status" value="1"/>
</dbReference>
<reference evidence="1" key="1">
    <citation type="journal article" date="2023" name="Phytobiomes J">
        <title>Deciphering the key players within the bacterial microbiota associated with aerial crown gall tumors on rhododendron: Insights into the gallobiome.</title>
        <authorList>
            <person name="Kuzmanovic N."/>
            <person name="Nesme J."/>
            <person name="Wolf J."/>
            <person name="Neumann-Schaal M."/>
            <person name="Petersen J."/>
            <person name="Fernandez-Gnecco G."/>
            <person name="Sproeer C."/>
            <person name="Bunk B."/>
            <person name="Overmann J."/>
            <person name="Sorensen S.J."/>
            <person name="Idczak E."/>
            <person name="Smalla K."/>
        </authorList>
    </citation>
    <scope>NUCLEOTIDE SEQUENCE [LARGE SCALE GENOMIC DNA]</scope>
    <source>
        <strain evidence="1">Rho-14.1</strain>
    </source>
</reference>
<dbReference type="NCBIfam" id="TIGR02215">
    <property type="entry name" value="phage_chp_gp8"/>
    <property type="match status" value="1"/>
</dbReference>
<sequence>MSPTIHVVEKPEPIVSLEMARRHLADLPEEDEAYVEALILAATTWLDGPTGWLGRALGIQTLELSTADFYCGSDGNIPLPFCPVLDVVSIRYRDASGVYQTLPAEAYETDLGGVWAVSGAWPFVSGRNDNVIFRFKVGSARRDPVTGNFITDVPEPIRFAILLLVGHWYRNREAVVVGASVANLPFAVEALLQPYRIYR</sequence>
<dbReference type="Gene3D" id="1.10.3230.30">
    <property type="entry name" value="Phage gp6-like head-tail connector protein"/>
    <property type="match status" value="1"/>
</dbReference>
<gene>
    <name evidence="1" type="ORF">RMS29_27245</name>
</gene>